<dbReference type="AlphaFoldDB" id="A0A8J2TKB7"/>
<dbReference type="Pfam" id="PF00753">
    <property type="entry name" value="Lactamase_B"/>
    <property type="match status" value="1"/>
</dbReference>
<comment type="caution">
    <text evidence="6">The sequence shown here is derived from an EMBL/GenBank/DDBJ whole genome shotgun (WGS) entry which is preliminary data.</text>
</comment>
<name>A0A8J2TKB7_9BACI</name>
<evidence type="ECO:0000256" key="4">
    <source>
        <dbReference type="ARBA" id="ARBA00022833"/>
    </source>
</evidence>
<dbReference type="GO" id="GO:0046872">
    <property type="term" value="F:metal ion binding"/>
    <property type="evidence" value="ECO:0007669"/>
    <property type="project" value="UniProtKB-KW"/>
</dbReference>
<dbReference type="SMART" id="SM00849">
    <property type="entry name" value="Lactamase_B"/>
    <property type="match status" value="1"/>
</dbReference>
<dbReference type="InterPro" id="IPR001279">
    <property type="entry name" value="Metallo-B-lactamas"/>
</dbReference>
<comment type="cofactor">
    <cofactor evidence="1">
        <name>Zn(2+)</name>
        <dbReference type="ChEBI" id="CHEBI:29105"/>
    </cofactor>
</comment>
<evidence type="ECO:0000256" key="1">
    <source>
        <dbReference type="ARBA" id="ARBA00001947"/>
    </source>
</evidence>
<dbReference type="RefSeq" id="WP_188392171.1">
    <property type="nucleotide sequence ID" value="NZ_BMEV01000032.1"/>
</dbReference>
<evidence type="ECO:0000259" key="5">
    <source>
        <dbReference type="SMART" id="SM00849"/>
    </source>
</evidence>
<dbReference type="Proteomes" id="UP000602050">
    <property type="component" value="Unassembled WGS sequence"/>
</dbReference>
<evidence type="ECO:0000256" key="2">
    <source>
        <dbReference type="ARBA" id="ARBA00022723"/>
    </source>
</evidence>
<dbReference type="PANTHER" id="PTHR46233">
    <property type="entry name" value="HYDROXYACYLGLUTATHIONE HYDROLASE GLOC"/>
    <property type="match status" value="1"/>
</dbReference>
<organism evidence="6 7">
    <name type="scientific">Compostibacillus humi</name>
    <dbReference type="NCBI Taxonomy" id="1245525"/>
    <lineage>
        <taxon>Bacteria</taxon>
        <taxon>Bacillati</taxon>
        <taxon>Bacillota</taxon>
        <taxon>Bacilli</taxon>
        <taxon>Bacillales</taxon>
        <taxon>Bacillaceae</taxon>
        <taxon>Compostibacillus</taxon>
    </lineage>
</organism>
<keyword evidence="4" id="KW-0862">Zinc</keyword>
<protein>
    <submittedName>
        <fullName evidence="6">Putative metallo-hydrolase YqgX</fullName>
    </submittedName>
</protein>
<evidence type="ECO:0000256" key="3">
    <source>
        <dbReference type="ARBA" id="ARBA00022801"/>
    </source>
</evidence>
<dbReference type="Gene3D" id="3.60.15.10">
    <property type="entry name" value="Ribonuclease Z/Hydroxyacylglutathione hydrolase-like"/>
    <property type="match status" value="1"/>
</dbReference>
<accession>A0A8J2TKB7</accession>
<dbReference type="InterPro" id="IPR036866">
    <property type="entry name" value="RibonucZ/Hydroxyglut_hydro"/>
</dbReference>
<evidence type="ECO:0000313" key="6">
    <source>
        <dbReference type="EMBL" id="GFZ77681.1"/>
    </source>
</evidence>
<gene>
    <name evidence="6" type="primary">yqgX</name>
    <name evidence="6" type="ORF">GCM10010978_19040</name>
</gene>
<keyword evidence="2" id="KW-0479">Metal-binding</keyword>
<dbReference type="GO" id="GO:0016787">
    <property type="term" value="F:hydrolase activity"/>
    <property type="evidence" value="ECO:0007669"/>
    <property type="project" value="UniProtKB-KW"/>
</dbReference>
<reference evidence="6" key="2">
    <citation type="submission" date="2020-09" db="EMBL/GenBank/DDBJ databases">
        <authorList>
            <person name="Sun Q."/>
            <person name="Zhou Y."/>
        </authorList>
    </citation>
    <scope>NUCLEOTIDE SEQUENCE</scope>
    <source>
        <strain evidence="6">CGMCC 1.12360</strain>
    </source>
</reference>
<dbReference type="InterPro" id="IPR051453">
    <property type="entry name" value="MBL_Glyoxalase_II"/>
</dbReference>
<evidence type="ECO:0000313" key="7">
    <source>
        <dbReference type="Proteomes" id="UP000602050"/>
    </source>
</evidence>
<dbReference type="PANTHER" id="PTHR46233:SF3">
    <property type="entry name" value="HYDROXYACYLGLUTATHIONE HYDROLASE GLOC"/>
    <property type="match status" value="1"/>
</dbReference>
<dbReference type="EMBL" id="BMEV01000032">
    <property type="protein sequence ID" value="GFZ77681.1"/>
    <property type="molecule type" value="Genomic_DNA"/>
</dbReference>
<reference evidence="6" key="1">
    <citation type="journal article" date="2014" name="Int. J. Syst. Evol. Microbiol.">
        <title>Complete genome sequence of Corynebacterium casei LMG S-19264T (=DSM 44701T), isolated from a smear-ripened cheese.</title>
        <authorList>
            <consortium name="US DOE Joint Genome Institute (JGI-PGF)"/>
            <person name="Walter F."/>
            <person name="Albersmeier A."/>
            <person name="Kalinowski J."/>
            <person name="Ruckert C."/>
        </authorList>
    </citation>
    <scope>NUCLEOTIDE SEQUENCE</scope>
    <source>
        <strain evidence="6">CGMCC 1.12360</strain>
    </source>
</reference>
<feature type="domain" description="Metallo-beta-lactamase" evidence="5">
    <location>
        <begin position="12"/>
        <end position="188"/>
    </location>
</feature>
<proteinExistence type="predicted"/>
<keyword evidence="7" id="KW-1185">Reference proteome</keyword>
<dbReference type="SUPFAM" id="SSF56281">
    <property type="entry name" value="Metallo-hydrolase/oxidoreductase"/>
    <property type="match status" value="1"/>
</dbReference>
<keyword evidence="3" id="KW-0378">Hydrolase</keyword>
<dbReference type="CDD" id="cd06262">
    <property type="entry name" value="metallo-hydrolase-like_MBL-fold"/>
    <property type="match status" value="1"/>
</dbReference>
<sequence>MNIHLLSVAPIGTNCYILEIGSNALIIDPGGEGERIIRYIEERKLRPHAILLTHAHFDHIGALDEICNYYNIEVYLNELEHPWLQDPAQNGSRMLSSPVIIKTAAKPLREGNLEIGPFAMEVIHTPGHSPGSMSFVFPKDDVVFGGDVLFLEGVGRTDLPGGDFDVLEETIRNKFYTLPEQVVVYPGHGPNTTIHHERKHNPFVTS</sequence>